<keyword evidence="15" id="KW-0068">Autocatalytic cleavage</keyword>
<dbReference type="Gene3D" id="2.10.70.10">
    <property type="entry name" value="Complement Module, domain 1"/>
    <property type="match status" value="2"/>
</dbReference>
<evidence type="ECO:0000256" key="5">
    <source>
        <dbReference type="ARBA" id="ARBA00022525"/>
    </source>
</evidence>
<evidence type="ECO:0000256" key="28">
    <source>
        <dbReference type="PROSITE-ProRule" id="PRU00302"/>
    </source>
</evidence>
<feature type="disulfide bond" evidence="24">
    <location>
        <begin position="337"/>
        <end position="370"/>
    </location>
</feature>
<evidence type="ECO:0000256" key="9">
    <source>
        <dbReference type="ARBA" id="ARBA00022659"/>
    </source>
</evidence>
<evidence type="ECO:0000256" key="17">
    <source>
        <dbReference type="ARBA" id="ARBA00022859"/>
    </source>
</evidence>
<dbReference type="GO" id="GO:0072562">
    <property type="term" value="C:blood microparticle"/>
    <property type="evidence" value="ECO:0007669"/>
    <property type="project" value="TreeGrafter"/>
</dbReference>
<feature type="domain" description="Sushi" evidence="32">
    <location>
        <begin position="307"/>
        <end position="372"/>
    </location>
</feature>
<keyword evidence="18" id="KW-0180">Complement pathway</keyword>
<keyword evidence="26" id="KW-0106">Calcium</keyword>
<dbReference type="Gene3D" id="2.40.10.10">
    <property type="entry name" value="Trypsin-like serine proteases"/>
    <property type="match status" value="2"/>
</dbReference>
<feature type="binding site" evidence="26">
    <location>
        <position position="77"/>
    </location>
    <ligand>
        <name>Ca(2+)</name>
        <dbReference type="ChEBI" id="CHEBI:29108"/>
        <label>1</label>
    </ligand>
</feature>
<feature type="binding site" evidence="26">
    <location>
        <position position="145"/>
    </location>
    <ligand>
        <name>Ca(2+)</name>
        <dbReference type="ChEBI" id="CHEBI:29108"/>
        <label>2</label>
    </ligand>
</feature>
<comment type="subunit">
    <text evidence="23">Core component of the complement C1 complex, a calcium-dependent complex composed of 1 molecule of the C1Q subcomplex, 2 molecules of C1R and 2 molecules of C1S. The C1Q subcomplex is composed 18 subunits: 3 chains of C1QA, C1QB, and C1QC trimerize to form 6 collagen-like triple helices connected to six globular ligand-recognition modules. Within the C1 complex, C1R is a dimer of identical chains, each of which is activated by cleavage into two chains, heavy and light, connected by disulfide bonds.</text>
</comment>
<keyword evidence="10" id="KW-0645">Protease</keyword>
<feature type="disulfide bond" evidence="24">
    <location>
        <begin position="74"/>
        <end position="92"/>
    </location>
</feature>
<comment type="subcellular location">
    <subcellularLocation>
        <location evidence="2">Cell surface</location>
    </subcellularLocation>
    <subcellularLocation>
        <location evidence="3">Secreted</location>
    </subcellularLocation>
</comment>
<feature type="binding site" evidence="26">
    <location>
        <position position="164"/>
    </location>
    <ligand>
        <name>Ca(2+)</name>
        <dbReference type="ChEBI" id="CHEBI:29108"/>
        <label>2</label>
    </ligand>
</feature>
<evidence type="ECO:0000256" key="27">
    <source>
        <dbReference type="PROSITE-ProRule" id="PRU00059"/>
    </source>
</evidence>
<dbReference type="InterPro" id="IPR035914">
    <property type="entry name" value="Sperma_CUB_dom_sf"/>
</dbReference>
<dbReference type="SUPFAM" id="SSF57196">
    <property type="entry name" value="EGF/Laminin"/>
    <property type="match status" value="1"/>
</dbReference>
<keyword evidence="20" id="KW-0325">Glycoprotein</keyword>
<keyword evidence="8" id="KW-0399">Innate immunity</keyword>
<evidence type="ECO:0000256" key="12">
    <source>
        <dbReference type="ARBA" id="ARBA00022729"/>
    </source>
</evidence>
<dbReference type="FunFam" id="2.60.120.290:FF:000012">
    <property type="entry name" value="mannan-binding lectin serine protease 1 isoform X1"/>
    <property type="match status" value="1"/>
</dbReference>
<dbReference type="CDD" id="cd00041">
    <property type="entry name" value="CUB"/>
    <property type="match status" value="2"/>
</dbReference>
<dbReference type="PROSITE" id="PS01187">
    <property type="entry name" value="EGF_CA"/>
    <property type="match status" value="1"/>
</dbReference>
<keyword evidence="34" id="KW-1185">Reference proteome</keyword>
<evidence type="ECO:0000256" key="14">
    <source>
        <dbReference type="ARBA" id="ARBA00022801"/>
    </source>
</evidence>
<keyword evidence="13" id="KW-0677">Repeat</keyword>
<feature type="disulfide bond" evidence="24">
    <location>
        <begin position="375"/>
        <end position="421"/>
    </location>
</feature>
<dbReference type="AlphaFoldDB" id="A0AAW0N3F4"/>
<keyword evidence="5" id="KW-0964">Secreted</keyword>
<evidence type="ECO:0000256" key="11">
    <source>
        <dbReference type="ARBA" id="ARBA00022723"/>
    </source>
</evidence>
<feature type="disulfide bond" evidence="24">
    <location>
        <begin position="146"/>
        <end position="162"/>
    </location>
</feature>
<feature type="disulfide bond" description="Interchain (between heavy and light chains)" evidence="24">
    <location>
        <begin position="443"/>
        <end position="571"/>
    </location>
</feature>
<dbReference type="InterPro" id="IPR001314">
    <property type="entry name" value="Peptidase_S1A"/>
</dbReference>
<dbReference type="InterPro" id="IPR000742">
    <property type="entry name" value="EGF"/>
</dbReference>
<dbReference type="GO" id="GO:0005509">
    <property type="term" value="F:calcium ion binding"/>
    <property type="evidence" value="ECO:0007669"/>
    <property type="project" value="InterPro"/>
</dbReference>
<dbReference type="PANTHER" id="PTHR24255">
    <property type="entry name" value="COMPLEMENT COMPONENT 1, S SUBCOMPONENT-RELATED"/>
    <property type="match status" value="1"/>
</dbReference>
<dbReference type="PRINTS" id="PR00722">
    <property type="entry name" value="CHYMOTRYPSIN"/>
</dbReference>
<dbReference type="Gene3D" id="2.60.120.290">
    <property type="entry name" value="Spermadhesin, CUB domain"/>
    <property type="match status" value="2"/>
</dbReference>
<evidence type="ECO:0000256" key="13">
    <source>
        <dbReference type="ARBA" id="ARBA00022737"/>
    </source>
</evidence>
<dbReference type="SMART" id="SM00020">
    <property type="entry name" value="Tryp_SPc"/>
    <property type="match status" value="1"/>
</dbReference>
<feature type="disulfide bond" evidence="24">
    <location>
        <begin position="158"/>
        <end position="171"/>
    </location>
</feature>
<dbReference type="PROSITE" id="PS01180">
    <property type="entry name" value="CUB"/>
    <property type="match status" value="2"/>
</dbReference>
<gene>
    <name evidence="33" type="ORF">WMY93_026521</name>
</gene>
<keyword evidence="12 29" id="KW-0732">Signal</keyword>
<dbReference type="InterPro" id="IPR000859">
    <property type="entry name" value="CUB_dom"/>
</dbReference>
<feature type="binding site" evidence="26">
    <location>
        <position position="142"/>
    </location>
    <ligand>
        <name>Ca(2+)</name>
        <dbReference type="ChEBI" id="CHEBI:29108"/>
        <label>2</label>
    </ligand>
</feature>
<feature type="domain" description="Peptidase S1" evidence="31">
    <location>
        <begin position="456"/>
        <end position="623"/>
    </location>
</feature>
<evidence type="ECO:0000256" key="16">
    <source>
        <dbReference type="ARBA" id="ARBA00022825"/>
    </source>
</evidence>
<dbReference type="SMART" id="SM00179">
    <property type="entry name" value="EGF_CA"/>
    <property type="match status" value="1"/>
</dbReference>
<keyword evidence="9 28" id="KW-0768">Sushi</keyword>
<keyword evidence="14" id="KW-0378">Hydrolase</keyword>
<proteinExistence type="predicted"/>
<dbReference type="GO" id="GO:0004252">
    <property type="term" value="F:serine-type endopeptidase activity"/>
    <property type="evidence" value="ECO:0007669"/>
    <property type="project" value="UniProtKB-EC"/>
</dbReference>
<dbReference type="Pfam" id="PF00431">
    <property type="entry name" value="CUB"/>
    <property type="match status" value="2"/>
</dbReference>
<evidence type="ECO:0000256" key="19">
    <source>
        <dbReference type="ARBA" id="ARBA00023157"/>
    </source>
</evidence>
<dbReference type="GO" id="GO:0006958">
    <property type="term" value="P:complement activation, classical pathway"/>
    <property type="evidence" value="ECO:0007669"/>
    <property type="project" value="UniProtKB-KW"/>
</dbReference>
<dbReference type="SMART" id="SM00042">
    <property type="entry name" value="CUB"/>
    <property type="match status" value="2"/>
</dbReference>
<evidence type="ECO:0000259" key="32">
    <source>
        <dbReference type="PROSITE" id="PS50923"/>
    </source>
</evidence>
<keyword evidence="17" id="KW-0391">Immunity</keyword>
<dbReference type="InterPro" id="IPR043504">
    <property type="entry name" value="Peptidase_S1_PA_chymotrypsin"/>
</dbReference>
<keyword evidence="6" id="KW-0245">EGF-like domain</keyword>
<feature type="disulfide bond" evidence="24">
    <location>
        <begin position="173"/>
        <end position="186"/>
    </location>
</feature>
<reference evidence="34" key="1">
    <citation type="submission" date="2024-04" db="EMBL/GenBank/DDBJ databases">
        <title>Salinicola lusitanus LLJ914,a marine bacterium isolated from the Okinawa Trough.</title>
        <authorList>
            <person name="Li J."/>
        </authorList>
    </citation>
    <scope>NUCLEOTIDE SEQUENCE [LARGE SCALE GENOMIC DNA]</scope>
</reference>
<dbReference type="EMBL" id="JBBPFD010000019">
    <property type="protein sequence ID" value="KAK7886900.1"/>
    <property type="molecule type" value="Genomic_DNA"/>
</dbReference>
<feature type="disulfide bond" evidence="24">
    <location>
        <begin position="404"/>
        <end position="439"/>
    </location>
</feature>
<comment type="catalytic activity">
    <reaction evidence="1">
        <text>Selective cleavage of Lys(or Arg)-|-Ile bond in complement subcomponent C1s to form the active form of C1s (EC 3.4.21.42).</text>
        <dbReference type="EC" id="3.4.21.41"/>
    </reaction>
</comment>
<dbReference type="PIRSF" id="PIRSF001155">
    <property type="entry name" value="C1r_C1s_MASP"/>
    <property type="match status" value="1"/>
</dbReference>
<evidence type="ECO:0000256" key="22">
    <source>
        <dbReference type="ARBA" id="ARBA00093383"/>
    </source>
</evidence>
<feature type="binding site" evidence="26">
    <location>
        <position position="69"/>
    </location>
    <ligand>
        <name>Ca(2+)</name>
        <dbReference type="ChEBI" id="CHEBI:29108"/>
        <label>1</label>
    </ligand>
</feature>
<dbReference type="Proteomes" id="UP001460270">
    <property type="component" value="Unassembled WGS sequence"/>
</dbReference>
<dbReference type="SUPFAM" id="SSF50494">
    <property type="entry name" value="Trypsin-like serine proteases"/>
    <property type="match status" value="1"/>
</dbReference>
<evidence type="ECO:0000256" key="21">
    <source>
        <dbReference type="ARBA" id="ARBA00023278"/>
    </source>
</evidence>
<evidence type="ECO:0000256" key="6">
    <source>
        <dbReference type="ARBA" id="ARBA00022536"/>
    </source>
</evidence>
<feature type="domain" description="Sushi" evidence="32">
    <location>
        <begin position="373"/>
        <end position="441"/>
    </location>
</feature>
<keyword evidence="21 25" id="KW-0379">Hydroxylation</keyword>
<dbReference type="SUPFAM" id="SSF57535">
    <property type="entry name" value="Complement control module/SCR domain"/>
    <property type="match status" value="2"/>
</dbReference>
<evidence type="ECO:0000256" key="25">
    <source>
        <dbReference type="PIRSR" id="PIRSR001155-3"/>
    </source>
</evidence>
<comment type="function">
    <text evidence="22">Serine protease component of the complement C1 complex, a multiprotein complex that initiates the classical pathway of the complement system, a cascade of proteins that leads to phagocytosis and breakdown of pathogens and signaling that strengthens the adaptive immune system. C1R catalyzes the first enzymatic step in the classical complement pathway: it is activated by the C1Q subcomplex of the C1 complex, which associates with IgG or IgM immunoglobulins complexed with antigens to form antigen-antibody complexes on the surface of pathogens. Immunoglobulin-binding promotes the autocatalytic cleavage and activation of C1R. Activated C1R then cleaves and activates C1S, the second protease of the classical complement pathway. It is unclear if C1R activates C1S within single, strained C1 complexes or between neighboring C1 complexes on surfaces.</text>
</comment>
<evidence type="ECO:0000259" key="31">
    <source>
        <dbReference type="PROSITE" id="PS50240"/>
    </source>
</evidence>
<name>A0AAW0N3F4_9GOBI</name>
<dbReference type="PANTHER" id="PTHR24255:SF25">
    <property type="entry name" value="COMPLEMENT C1R SUBCOMPONENT"/>
    <property type="match status" value="1"/>
</dbReference>
<comment type="PTM">
    <text evidence="25">The iron and 2-oxoglutarate dependent 3-hydroxylation of aspartate and asparagine is (R) stereospecific within EGF domains.</text>
</comment>
<feature type="modified residue" description="Phosphoserine; by CK2" evidence="25">
    <location>
        <position position="203"/>
    </location>
</feature>
<evidence type="ECO:0000256" key="3">
    <source>
        <dbReference type="ARBA" id="ARBA00004613"/>
    </source>
</evidence>
<evidence type="ECO:0000313" key="33">
    <source>
        <dbReference type="EMBL" id="KAK7886900.1"/>
    </source>
</evidence>
<dbReference type="SUPFAM" id="SSF49854">
    <property type="entry name" value="Spermadhesin, CUB domain"/>
    <property type="match status" value="2"/>
</dbReference>
<evidence type="ECO:0000313" key="34">
    <source>
        <dbReference type="Proteomes" id="UP001460270"/>
    </source>
</evidence>
<sequence length="623" mass="69455">MSWSHCVVWLFCVSVSTSVLLTEPEEVLFGVVQSPLYPSPYPPNLQQRWELRVPEGYKVSLTFTHLDLEPFADCLYDSVTVLYKKKVLGRFCGQENSADGHHPGSGPILSPGNTLTLIMQTDENNPEHHQNVGFSAHYQAVDIDECSDPELNAEAPVCSQICFNTLGSYLCSCHHGYELHGDQRNCFLSCLDGLFDEPEGRLSSPGYPNAPDHGVSCQYIISVEPGLKITLNFSDHFHIESLETEEGLSCPYHWLQITVENESPIKLCGSNSPGVMALNSSKVKLDYYLDNKGLSRGWSLDYTTERVKCAPPGSVPRGRVTPTLSEYLYRDYVYVRCQTGYKLMMNGQEIKSFSTMCQGNGQWHLPLPECHIIDCGEPKPLLNGGVKFLSGERNEYRSVVQYRCNEPYYSLFQDVTGNFSCEADRKWRAVENALEEPLCLPVCGKPQVLFPDFQRIIGGASAPRGSIPWQVRLKSSETSGGGMLISDRWVLTAAHVLCPTICPLDKPRIDHTQLKIFWGEITRNQVPNAFAVSIHLHPGYNNAHETNFDNDIALIKLPEPVTFNEYVMPLCLPSEEHSFQTGDAGLVSGFGLSKTAERGYYQSAKPNICAPPSGGSKHMQYIT</sequence>
<dbReference type="PROSITE" id="PS01186">
    <property type="entry name" value="EGF_2"/>
    <property type="match status" value="1"/>
</dbReference>
<dbReference type="Pfam" id="PF00089">
    <property type="entry name" value="Trypsin"/>
    <property type="match status" value="1"/>
</dbReference>
<evidence type="ECO:0000256" key="29">
    <source>
        <dbReference type="SAM" id="SignalP"/>
    </source>
</evidence>
<feature type="signal peptide" evidence="29">
    <location>
        <begin position="1"/>
        <end position="18"/>
    </location>
</feature>
<evidence type="ECO:0000256" key="24">
    <source>
        <dbReference type="PIRSR" id="PIRSR001155-2"/>
    </source>
</evidence>
<accession>A0AAW0N3F4</accession>
<dbReference type="FunFam" id="2.10.70.10:FF:000016">
    <property type="entry name" value="Mannan-binding lectin serine protease 1"/>
    <property type="match status" value="1"/>
</dbReference>
<evidence type="ECO:0000256" key="10">
    <source>
        <dbReference type="ARBA" id="ARBA00022670"/>
    </source>
</evidence>
<dbReference type="GO" id="GO:0009986">
    <property type="term" value="C:cell surface"/>
    <property type="evidence" value="ECO:0007669"/>
    <property type="project" value="UniProtKB-SubCell"/>
</dbReference>
<feature type="binding site" evidence="26">
    <location>
        <position position="122"/>
    </location>
    <ligand>
        <name>Ca(2+)</name>
        <dbReference type="ChEBI" id="CHEBI:29108"/>
        <label>1</label>
    </ligand>
</feature>
<dbReference type="InterPro" id="IPR024175">
    <property type="entry name" value="Pept_S1A_C1r/C1S/mannan-bd"/>
</dbReference>
<dbReference type="InterPro" id="IPR018097">
    <property type="entry name" value="EGF_Ca-bd_CS"/>
</dbReference>
<dbReference type="FunFam" id="2.40.10.10:FF:000068">
    <property type="entry name" value="transmembrane protease serine 2"/>
    <property type="match status" value="1"/>
</dbReference>
<dbReference type="Pfam" id="PF00084">
    <property type="entry name" value="Sushi"/>
    <property type="match status" value="2"/>
</dbReference>
<dbReference type="InterPro" id="IPR035976">
    <property type="entry name" value="Sushi/SCR/CCP_sf"/>
</dbReference>
<dbReference type="InterPro" id="IPR009003">
    <property type="entry name" value="Peptidase_S1_PA"/>
</dbReference>
<keyword evidence="11 26" id="KW-0479">Metal-binding</keyword>
<dbReference type="InterPro" id="IPR049883">
    <property type="entry name" value="NOTCH1_EGF-like"/>
</dbReference>
<keyword evidence="7 25" id="KW-0597">Phosphoprotein</keyword>
<dbReference type="InterPro" id="IPR001881">
    <property type="entry name" value="EGF-like_Ca-bd_dom"/>
</dbReference>
<feature type="modified residue" description="(3R)-3-hydroxyasparagine" evidence="25">
    <location>
        <position position="164"/>
    </location>
</feature>
<evidence type="ECO:0000256" key="15">
    <source>
        <dbReference type="ARBA" id="ARBA00022813"/>
    </source>
</evidence>
<evidence type="ECO:0000259" key="30">
    <source>
        <dbReference type="PROSITE" id="PS01180"/>
    </source>
</evidence>
<protein>
    <recommendedName>
        <fullName evidence="4">complement subcomponent C1r</fullName>
        <ecNumber evidence="4">3.4.21.41</ecNumber>
    </recommendedName>
</protein>
<evidence type="ECO:0000256" key="4">
    <source>
        <dbReference type="ARBA" id="ARBA00011907"/>
    </source>
</evidence>
<dbReference type="Pfam" id="PF07645">
    <property type="entry name" value="EGF_CA"/>
    <property type="match status" value="1"/>
</dbReference>
<evidence type="ECO:0000256" key="23">
    <source>
        <dbReference type="ARBA" id="ARBA00093536"/>
    </source>
</evidence>
<evidence type="ECO:0000256" key="1">
    <source>
        <dbReference type="ARBA" id="ARBA00001057"/>
    </source>
</evidence>
<dbReference type="EC" id="3.4.21.41" evidence="4"/>
<dbReference type="FunFam" id="2.10.25.10:FF:000059">
    <property type="entry name" value="Mannan-binding lectin serine protease 1"/>
    <property type="match status" value="1"/>
</dbReference>
<dbReference type="Gene3D" id="2.10.25.10">
    <property type="entry name" value="Laminin"/>
    <property type="match status" value="1"/>
</dbReference>
<dbReference type="GO" id="GO:0031638">
    <property type="term" value="P:zymogen activation"/>
    <property type="evidence" value="ECO:0007669"/>
    <property type="project" value="TreeGrafter"/>
</dbReference>
<evidence type="ECO:0000256" key="18">
    <source>
        <dbReference type="ARBA" id="ARBA00022875"/>
    </source>
</evidence>
<feature type="disulfide bond" evidence="24">
    <location>
        <begin position="309"/>
        <end position="357"/>
    </location>
</feature>
<comment type="caution">
    <text evidence="28">Lacks conserved residue(s) required for the propagation of feature annotation.</text>
</comment>
<dbReference type="SMART" id="SM00032">
    <property type="entry name" value="CCP"/>
    <property type="match status" value="2"/>
</dbReference>
<feature type="domain" description="CUB" evidence="30">
    <location>
        <begin position="190"/>
        <end position="305"/>
    </location>
</feature>
<organism evidence="33 34">
    <name type="scientific">Mugilogobius chulae</name>
    <name type="common">yellowstripe goby</name>
    <dbReference type="NCBI Taxonomy" id="88201"/>
    <lineage>
        <taxon>Eukaryota</taxon>
        <taxon>Metazoa</taxon>
        <taxon>Chordata</taxon>
        <taxon>Craniata</taxon>
        <taxon>Vertebrata</taxon>
        <taxon>Euteleostomi</taxon>
        <taxon>Actinopterygii</taxon>
        <taxon>Neopterygii</taxon>
        <taxon>Teleostei</taxon>
        <taxon>Neoteleostei</taxon>
        <taxon>Acanthomorphata</taxon>
        <taxon>Gobiaria</taxon>
        <taxon>Gobiiformes</taxon>
        <taxon>Gobioidei</taxon>
        <taxon>Gobiidae</taxon>
        <taxon>Gobionellinae</taxon>
        <taxon>Mugilogobius</taxon>
    </lineage>
</organism>
<keyword evidence="16" id="KW-0720">Serine protease</keyword>
<feature type="disulfide bond" evidence="24">
    <location>
        <begin position="250"/>
        <end position="268"/>
    </location>
</feature>
<feature type="domain" description="CUB" evidence="30">
    <location>
        <begin position="12"/>
        <end position="141"/>
    </location>
</feature>
<dbReference type="CDD" id="cd00033">
    <property type="entry name" value="CCP"/>
    <property type="match status" value="2"/>
</dbReference>
<feature type="disulfide bond" evidence="24 27">
    <location>
        <begin position="190"/>
        <end position="217"/>
    </location>
</feature>
<evidence type="ECO:0000256" key="8">
    <source>
        <dbReference type="ARBA" id="ARBA00022588"/>
    </source>
</evidence>
<dbReference type="InterPro" id="IPR000436">
    <property type="entry name" value="Sushi_SCR_CCP_dom"/>
</dbReference>
<evidence type="ECO:0000256" key="20">
    <source>
        <dbReference type="ARBA" id="ARBA00023180"/>
    </source>
</evidence>
<feature type="binding site" evidence="26">
    <location>
        <position position="240"/>
    </location>
    <ligand>
        <name>Ca(2+)</name>
        <dbReference type="ChEBI" id="CHEBI:29108"/>
        <label>3</label>
    </ligand>
</feature>
<comment type="caution">
    <text evidence="33">The sequence shown here is derived from an EMBL/GenBank/DDBJ whole genome shotgun (WGS) entry which is preliminary data.</text>
</comment>
<evidence type="ECO:0000256" key="26">
    <source>
        <dbReference type="PIRSR" id="PIRSR001155-4"/>
    </source>
</evidence>
<feature type="chain" id="PRO_5043844405" description="complement subcomponent C1r" evidence="29">
    <location>
        <begin position="19"/>
        <end position="623"/>
    </location>
</feature>
<dbReference type="GO" id="GO:0045087">
    <property type="term" value="P:innate immune response"/>
    <property type="evidence" value="ECO:0007669"/>
    <property type="project" value="UniProtKB-KW"/>
</dbReference>
<dbReference type="PROSITE" id="PS50240">
    <property type="entry name" value="TRYPSIN_DOM"/>
    <property type="match status" value="1"/>
</dbReference>
<dbReference type="InterPro" id="IPR001254">
    <property type="entry name" value="Trypsin_dom"/>
</dbReference>
<evidence type="ECO:0000256" key="2">
    <source>
        <dbReference type="ARBA" id="ARBA00004241"/>
    </source>
</evidence>
<evidence type="ECO:0000256" key="7">
    <source>
        <dbReference type="ARBA" id="ARBA00022553"/>
    </source>
</evidence>
<dbReference type="PROSITE" id="PS50923">
    <property type="entry name" value="SUSHI"/>
    <property type="match status" value="2"/>
</dbReference>
<feature type="binding site" evidence="26">
    <location>
        <position position="290"/>
    </location>
    <ligand>
        <name>Ca(2+)</name>
        <dbReference type="ChEBI" id="CHEBI:29108"/>
        <label>3</label>
    </ligand>
</feature>
<keyword evidence="19 24" id="KW-1015">Disulfide bond</keyword>